<dbReference type="STRING" id="407022.SAMN05661044_04823"/>
<dbReference type="EMBL" id="FOAF01000010">
    <property type="protein sequence ID" value="SEM31098.1"/>
    <property type="molecule type" value="Genomic_DNA"/>
</dbReference>
<comment type="similarity">
    <text evidence="2 3">Belongs to the LOG family.</text>
</comment>
<keyword evidence="5" id="KW-1185">Reference proteome</keyword>
<protein>
    <recommendedName>
        <fullName evidence="3">Cytokinin riboside 5'-monophosphate phosphoribohydrolase</fullName>
        <ecNumber evidence="3">3.2.2.n1</ecNumber>
    </recommendedName>
</protein>
<evidence type="ECO:0000313" key="4">
    <source>
        <dbReference type="EMBL" id="SEM31098.1"/>
    </source>
</evidence>
<evidence type="ECO:0000256" key="3">
    <source>
        <dbReference type="RuleBase" id="RU363015"/>
    </source>
</evidence>
<evidence type="ECO:0000256" key="1">
    <source>
        <dbReference type="ARBA" id="ARBA00000274"/>
    </source>
</evidence>
<dbReference type="SUPFAM" id="SSF102405">
    <property type="entry name" value="MCP/YpsA-like"/>
    <property type="match status" value="1"/>
</dbReference>
<accession>A0A1H7XD34</accession>
<dbReference type="GO" id="GO:0008714">
    <property type="term" value="F:AMP nucleosidase activity"/>
    <property type="evidence" value="ECO:0007669"/>
    <property type="project" value="UniProtKB-EC"/>
</dbReference>
<dbReference type="OrthoDB" id="9801098at2"/>
<proteinExistence type="inferred from homology"/>
<dbReference type="NCBIfam" id="TIGR00730">
    <property type="entry name" value="Rossman fold protein, TIGR00730 family"/>
    <property type="match status" value="1"/>
</dbReference>
<gene>
    <name evidence="4" type="ORF">SAMN05661044_04823</name>
</gene>
<sequence length="193" mass="21354">MKRITVFCGSSIGTENIYFEQASLLGETLAGNDIQLIYGGAKVGLMGAVADGALNKNGEVIGVIPDFLLKKELAHHGITKLHVVETMHQRKTLMHDLSDGFIALPGGFGTMEELFEIITWAQLGLHKKPIGLLNTNGFYNHLKLLIDQMVASGFLKEINRDMLLIDENIDDLLKQMKDYTAPSVGKWIQKEET</sequence>
<evidence type="ECO:0000256" key="2">
    <source>
        <dbReference type="ARBA" id="ARBA00006763"/>
    </source>
</evidence>
<dbReference type="EC" id="3.2.2.n1" evidence="3"/>
<dbReference type="Gene3D" id="3.40.50.450">
    <property type="match status" value="1"/>
</dbReference>
<dbReference type="Proteomes" id="UP000199421">
    <property type="component" value="Unassembled WGS sequence"/>
</dbReference>
<dbReference type="Pfam" id="PF03641">
    <property type="entry name" value="Lysine_decarbox"/>
    <property type="match status" value="1"/>
</dbReference>
<comment type="catalytic activity">
    <reaction evidence="1">
        <text>AMP + H2O = D-ribose 5-phosphate + adenine</text>
        <dbReference type="Rhea" id="RHEA:20129"/>
        <dbReference type="ChEBI" id="CHEBI:15377"/>
        <dbReference type="ChEBI" id="CHEBI:16708"/>
        <dbReference type="ChEBI" id="CHEBI:78346"/>
        <dbReference type="ChEBI" id="CHEBI:456215"/>
        <dbReference type="EC" id="3.2.2.4"/>
    </reaction>
</comment>
<reference evidence="5" key="1">
    <citation type="submission" date="2016-10" db="EMBL/GenBank/DDBJ databases">
        <authorList>
            <person name="Varghese N."/>
            <person name="Submissions S."/>
        </authorList>
    </citation>
    <scope>NUCLEOTIDE SEQUENCE [LARGE SCALE GENOMIC DNA]</scope>
    <source>
        <strain evidence="5">DSM 18733</strain>
    </source>
</reference>
<keyword evidence="3" id="KW-0203">Cytokinin biosynthesis</keyword>
<dbReference type="InterPro" id="IPR031100">
    <property type="entry name" value="LOG_fam"/>
</dbReference>
<dbReference type="AlphaFoldDB" id="A0A1H7XD34"/>
<dbReference type="GO" id="GO:0009691">
    <property type="term" value="P:cytokinin biosynthetic process"/>
    <property type="evidence" value="ECO:0007669"/>
    <property type="project" value="UniProtKB-UniRule"/>
</dbReference>
<name>A0A1H7XD34_OLID1</name>
<dbReference type="InterPro" id="IPR005269">
    <property type="entry name" value="LOG"/>
</dbReference>
<dbReference type="PANTHER" id="PTHR31223:SF70">
    <property type="entry name" value="LOG FAMILY PROTEIN YJL055W"/>
    <property type="match status" value="1"/>
</dbReference>
<evidence type="ECO:0000313" key="5">
    <source>
        <dbReference type="Proteomes" id="UP000199421"/>
    </source>
</evidence>
<keyword evidence="3" id="KW-0378">Hydrolase</keyword>
<dbReference type="RefSeq" id="WP_093330240.1">
    <property type="nucleotide sequence ID" value="NZ_FOAF01000010.1"/>
</dbReference>
<dbReference type="GO" id="GO:0005829">
    <property type="term" value="C:cytosol"/>
    <property type="evidence" value="ECO:0007669"/>
    <property type="project" value="TreeGrafter"/>
</dbReference>
<organism evidence="4 5">
    <name type="scientific">Olivibacter domesticus</name>
    <name type="common">Pseudosphingobacterium domesticum</name>
    <dbReference type="NCBI Taxonomy" id="407022"/>
    <lineage>
        <taxon>Bacteria</taxon>
        <taxon>Pseudomonadati</taxon>
        <taxon>Bacteroidota</taxon>
        <taxon>Sphingobacteriia</taxon>
        <taxon>Sphingobacteriales</taxon>
        <taxon>Sphingobacteriaceae</taxon>
        <taxon>Olivibacter</taxon>
    </lineage>
</organism>
<dbReference type="PANTHER" id="PTHR31223">
    <property type="entry name" value="LOG FAMILY PROTEIN YJL055W"/>
    <property type="match status" value="1"/>
</dbReference>